<dbReference type="EMBL" id="ABLK01000397">
    <property type="protein sequence ID" value="EDT37720.1"/>
    <property type="molecule type" value="Genomic_DNA"/>
</dbReference>
<organism evidence="2 3">
    <name type="scientific">Burkholderia ambifaria MEX-5</name>
    <dbReference type="NCBI Taxonomy" id="396597"/>
    <lineage>
        <taxon>Bacteria</taxon>
        <taxon>Pseudomonadati</taxon>
        <taxon>Pseudomonadota</taxon>
        <taxon>Betaproteobacteria</taxon>
        <taxon>Burkholderiales</taxon>
        <taxon>Burkholderiaceae</taxon>
        <taxon>Burkholderia</taxon>
        <taxon>Burkholderia cepacia complex</taxon>
    </lineage>
</organism>
<gene>
    <name evidence="2" type="ORF">BamMEX5DRAFT_6496</name>
</gene>
<dbReference type="Proteomes" id="UP000004814">
    <property type="component" value="Unassembled WGS sequence"/>
</dbReference>
<accession>B1TFD0</accession>
<name>B1TFD0_9BURK</name>
<dbReference type="AlphaFoldDB" id="B1TFD0"/>
<evidence type="ECO:0000313" key="3">
    <source>
        <dbReference type="Proteomes" id="UP000004814"/>
    </source>
</evidence>
<sequence>MLDRAQVEPADEAVLAGHLVAFDEFGNPPQHLLDQMQLPRQRLHADDRLQRVAERARVELDGEARDHALRFEPPHAVGGRGRRQPDLPRQFAGGDARILGKRREDRAVGRVQ</sequence>
<reference evidence="2 3" key="1">
    <citation type="submission" date="2008-03" db="EMBL/GenBank/DDBJ databases">
        <title>Sequencing of the draft genome and assembly of Burkholderia ambifaria MEX-5.</title>
        <authorList>
            <consortium name="US DOE Joint Genome Institute (JGI-PGF)"/>
            <person name="Copeland A."/>
            <person name="Lucas S."/>
            <person name="Lapidus A."/>
            <person name="Glavina del Rio T."/>
            <person name="Dalin E."/>
            <person name="Tice H."/>
            <person name="Bruce D."/>
            <person name="Goodwin L."/>
            <person name="Pitluck S."/>
            <person name="Larimer F."/>
            <person name="Land M.L."/>
            <person name="Hauser L."/>
            <person name="Tiedje J."/>
            <person name="Richardson P."/>
        </authorList>
    </citation>
    <scope>NUCLEOTIDE SEQUENCE [LARGE SCALE GENOMIC DNA]</scope>
    <source>
        <strain evidence="2 3">MEX-5</strain>
    </source>
</reference>
<feature type="compositionally biased region" description="Basic and acidic residues" evidence="1">
    <location>
        <begin position="101"/>
        <end position="112"/>
    </location>
</feature>
<proteinExistence type="predicted"/>
<evidence type="ECO:0000256" key="1">
    <source>
        <dbReference type="SAM" id="MobiDB-lite"/>
    </source>
</evidence>
<feature type="region of interest" description="Disordered" evidence="1">
    <location>
        <begin position="65"/>
        <end position="112"/>
    </location>
</feature>
<comment type="caution">
    <text evidence="2">The sequence shown here is derived from an EMBL/GenBank/DDBJ whole genome shotgun (WGS) entry which is preliminary data.</text>
</comment>
<evidence type="ECO:0000313" key="2">
    <source>
        <dbReference type="EMBL" id="EDT37720.1"/>
    </source>
</evidence>
<protein>
    <submittedName>
        <fullName evidence="2">Uncharacterized protein</fullName>
    </submittedName>
</protein>